<feature type="region of interest" description="Disordered" evidence="1">
    <location>
        <begin position="555"/>
        <end position="588"/>
    </location>
</feature>
<accession>A0AA39P2W9</accession>
<feature type="region of interest" description="Disordered" evidence="1">
    <location>
        <begin position="207"/>
        <end position="234"/>
    </location>
</feature>
<sequence>MAQPTDPQELSVVIAQDCYETAAIELRKLLAAPLPEDADVSTINLWVIDAKVHWESCTQYWRQAKVTSLEWRKLEYKLLEVFSRVPDDLVAYSCMEYNELAKRALQFSMDVVPVPLSQMLVQPSVPKESTPLTAPHGPRTATPASVSSVPPTRSASRSFIIPPSPALAASQLPKVSSLVRPRPILNKSLVTAPADALTSAAIFRLDSDSPLRPRPSSLPGPGVTKSVAPSEGSIRSSRQLLVVNAASHPQVLPGPDLTQEDDEEEVVTPGAANKGKEKAASPGFDDEDDDRPSREPPSNFLEADEDEDTIPPLLPSALFKLLGAPINKKRKRASWKRSKFANPLGSPLDSAVDGTATVARSAGKTAGSNKETDKLEGPSRIKPPLTTMGVKGGRFGEAVPKNLKPMEDGLKNIRVLVVSRDFGQFIEVDDALWNKSVAPFVGELYVQPCDQCKHKGTQCHKFLTNSVLCVHCHYGKLPCQVNKVAMLNPIHHYRPKAYETINTFESSMDTLTQHANALEDIVVNYMAGLDTMTQLQGLRTQIGHLRECLGSNTGVEEVAEDDDGAGSDVDDVAEGEAGPSQKCKWSQR</sequence>
<feature type="region of interest" description="Disordered" evidence="1">
    <location>
        <begin position="359"/>
        <end position="393"/>
    </location>
</feature>
<evidence type="ECO:0000313" key="3">
    <source>
        <dbReference type="Proteomes" id="UP001175227"/>
    </source>
</evidence>
<name>A0AA39P2W9_9AGAR</name>
<feature type="region of interest" description="Disordered" evidence="1">
    <location>
        <begin position="125"/>
        <end position="151"/>
    </location>
</feature>
<evidence type="ECO:0000313" key="2">
    <source>
        <dbReference type="EMBL" id="KAK0476514.1"/>
    </source>
</evidence>
<dbReference type="AlphaFoldDB" id="A0AA39P2W9"/>
<protein>
    <recommendedName>
        <fullName evidence="4">Zn(2)-C6 fungal-type domain-containing protein</fullName>
    </recommendedName>
</protein>
<reference evidence="2" key="1">
    <citation type="submission" date="2023-06" db="EMBL/GenBank/DDBJ databases">
        <authorList>
            <consortium name="Lawrence Berkeley National Laboratory"/>
            <person name="Ahrendt S."/>
            <person name="Sahu N."/>
            <person name="Indic B."/>
            <person name="Wong-Bajracharya J."/>
            <person name="Merenyi Z."/>
            <person name="Ke H.-M."/>
            <person name="Monk M."/>
            <person name="Kocsube S."/>
            <person name="Drula E."/>
            <person name="Lipzen A."/>
            <person name="Balint B."/>
            <person name="Henrissat B."/>
            <person name="Andreopoulos B."/>
            <person name="Martin F.M."/>
            <person name="Harder C.B."/>
            <person name="Rigling D."/>
            <person name="Ford K.L."/>
            <person name="Foster G.D."/>
            <person name="Pangilinan J."/>
            <person name="Papanicolaou A."/>
            <person name="Barry K."/>
            <person name="LaButti K."/>
            <person name="Viragh M."/>
            <person name="Koriabine M."/>
            <person name="Yan M."/>
            <person name="Riley R."/>
            <person name="Champramary S."/>
            <person name="Plett K.L."/>
            <person name="Tsai I.J."/>
            <person name="Slot J."/>
            <person name="Sipos G."/>
            <person name="Plett J."/>
            <person name="Nagy L.G."/>
            <person name="Grigoriev I.V."/>
        </authorList>
    </citation>
    <scope>NUCLEOTIDE SEQUENCE</scope>
    <source>
        <strain evidence="2">ICMP 16352</strain>
    </source>
</reference>
<feature type="region of interest" description="Disordered" evidence="1">
    <location>
        <begin position="249"/>
        <end position="311"/>
    </location>
</feature>
<evidence type="ECO:0008006" key="4">
    <source>
        <dbReference type="Google" id="ProtNLM"/>
    </source>
</evidence>
<evidence type="ECO:0000256" key="1">
    <source>
        <dbReference type="SAM" id="MobiDB-lite"/>
    </source>
</evidence>
<keyword evidence="3" id="KW-1185">Reference proteome</keyword>
<dbReference type="EMBL" id="JAUEPR010000020">
    <property type="protein sequence ID" value="KAK0476514.1"/>
    <property type="molecule type" value="Genomic_DNA"/>
</dbReference>
<comment type="caution">
    <text evidence="2">The sequence shown here is derived from an EMBL/GenBank/DDBJ whole genome shotgun (WGS) entry which is preliminary data.</text>
</comment>
<organism evidence="2 3">
    <name type="scientific">Armillaria novae-zelandiae</name>
    <dbReference type="NCBI Taxonomy" id="153914"/>
    <lineage>
        <taxon>Eukaryota</taxon>
        <taxon>Fungi</taxon>
        <taxon>Dikarya</taxon>
        <taxon>Basidiomycota</taxon>
        <taxon>Agaricomycotina</taxon>
        <taxon>Agaricomycetes</taxon>
        <taxon>Agaricomycetidae</taxon>
        <taxon>Agaricales</taxon>
        <taxon>Marasmiineae</taxon>
        <taxon>Physalacriaceae</taxon>
        <taxon>Armillaria</taxon>
    </lineage>
</organism>
<dbReference type="Proteomes" id="UP001175227">
    <property type="component" value="Unassembled WGS sequence"/>
</dbReference>
<feature type="compositionally biased region" description="Polar residues" evidence="1">
    <location>
        <begin position="142"/>
        <end position="151"/>
    </location>
</feature>
<feature type="compositionally biased region" description="Acidic residues" evidence="1">
    <location>
        <begin position="557"/>
        <end position="574"/>
    </location>
</feature>
<proteinExistence type="predicted"/>
<gene>
    <name evidence="2" type="ORF">IW261DRAFT_1421806</name>
</gene>
<feature type="compositionally biased region" description="Basic and acidic residues" evidence="1">
    <location>
        <begin position="370"/>
        <end position="379"/>
    </location>
</feature>